<evidence type="ECO:0000313" key="2">
    <source>
        <dbReference type="Proteomes" id="UP000265848"/>
    </source>
</evidence>
<sequence length="256" mass="27056">MAPLGPAPLFAGKGPRLSRKAHGQGAFARLALRLSRRLAAGLAIALVLSLATGLATGAAQAGAWPRGKGKHFAAAALRFHSATGADWSKSLTYYHEYGLSDQINIGVDVGGAISGFDKLILFATVPLPQILGVNIASELGVGLVAGEAVVRPGVSLGRGLSRPEGWITLEGAAEYFSQSDAVDWKVDTTFGLTLGARSKTYVQLQTGHQHGDAPFARLAASFAWQIKPRLTLDVGASTSVMNSERYRLKFGVWREF</sequence>
<dbReference type="Proteomes" id="UP000265848">
    <property type="component" value="Unassembled WGS sequence"/>
</dbReference>
<dbReference type="OrthoDB" id="7857490at2"/>
<evidence type="ECO:0000313" key="1">
    <source>
        <dbReference type="EMBL" id="RII38453.1"/>
    </source>
</evidence>
<dbReference type="RefSeq" id="WP_119399171.1">
    <property type="nucleotide sequence ID" value="NZ_QWJJ01000009.1"/>
</dbReference>
<accession>A0A399IZ76</accession>
<dbReference type="EMBL" id="QWJJ01000009">
    <property type="protein sequence ID" value="RII38453.1"/>
    <property type="molecule type" value="Genomic_DNA"/>
</dbReference>
<organism evidence="1 2">
    <name type="scientific">Pseudooceanicola sediminis</name>
    <dbReference type="NCBI Taxonomy" id="2211117"/>
    <lineage>
        <taxon>Bacteria</taxon>
        <taxon>Pseudomonadati</taxon>
        <taxon>Pseudomonadota</taxon>
        <taxon>Alphaproteobacteria</taxon>
        <taxon>Rhodobacterales</taxon>
        <taxon>Paracoccaceae</taxon>
        <taxon>Pseudooceanicola</taxon>
    </lineage>
</organism>
<dbReference type="AlphaFoldDB" id="A0A399IZ76"/>
<keyword evidence="2" id="KW-1185">Reference proteome</keyword>
<gene>
    <name evidence="1" type="ORF">DL237_11235</name>
</gene>
<reference evidence="1 2" key="1">
    <citation type="submission" date="2018-08" db="EMBL/GenBank/DDBJ databases">
        <title>Pseudooceanicola sediminis CY03 in the family Rhodobacteracea.</title>
        <authorList>
            <person name="Zhang Y.-J."/>
        </authorList>
    </citation>
    <scope>NUCLEOTIDE SEQUENCE [LARGE SCALE GENOMIC DNA]</scope>
    <source>
        <strain evidence="1 2">CY03</strain>
    </source>
</reference>
<protein>
    <submittedName>
        <fullName evidence="1">Uncharacterized protein</fullName>
    </submittedName>
</protein>
<name>A0A399IZ76_9RHOB</name>
<comment type="caution">
    <text evidence="1">The sequence shown here is derived from an EMBL/GenBank/DDBJ whole genome shotgun (WGS) entry which is preliminary data.</text>
</comment>
<proteinExistence type="predicted"/>